<dbReference type="GO" id="GO:0003723">
    <property type="term" value="F:RNA binding"/>
    <property type="evidence" value="ECO:0007669"/>
    <property type="project" value="UniProtKB-UniRule"/>
</dbReference>
<evidence type="ECO:0000313" key="6">
    <source>
        <dbReference type="EMBL" id="GIQ88951.1"/>
    </source>
</evidence>
<evidence type="ECO:0000256" key="2">
    <source>
        <dbReference type="ARBA" id="ARBA00022801"/>
    </source>
</evidence>
<comment type="function">
    <text evidence="4">RNA helicase.</text>
</comment>
<dbReference type="Proteomes" id="UP000265618">
    <property type="component" value="Unassembled WGS sequence"/>
</dbReference>
<feature type="domain" description="Helicase ATP-binding" evidence="5">
    <location>
        <begin position="16"/>
        <end position="146"/>
    </location>
</feature>
<comment type="caution">
    <text evidence="6">The sequence shown here is derived from an EMBL/GenBank/DDBJ whole genome shotgun (WGS) entry which is preliminary data.</text>
</comment>
<evidence type="ECO:0000259" key="5">
    <source>
        <dbReference type="PROSITE" id="PS51192"/>
    </source>
</evidence>
<evidence type="ECO:0000313" key="7">
    <source>
        <dbReference type="Proteomes" id="UP000265618"/>
    </source>
</evidence>
<evidence type="ECO:0000256" key="3">
    <source>
        <dbReference type="ARBA" id="ARBA00022840"/>
    </source>
</evidence>
<dbReference type="EMBL" id="BDIP01004549">
    <property type="protein sequence ID" value="GIQ88951.1"/>
    <property type="molecule type" value="Genomic_DNA"/>
</dbReference>
<keyword evidence="7" id="KW-1185">Reference proteome</keyword>
<dbReference type="PROSITE" id="PS51192">
    <property type="entry name" value="HELICASE_ATP_BIND_1"/>
    <property type="match status" value="1"/>
</dbReference>
<comment type="catalytic activity">
    <reaction evidence="4">
        <text>ATP + H2O = ADP + phosphate + H(+)</text>
        <dbReference type="Rhea" id="RHEA:13065"/>
        <dbReference type="ChEBI" id="CHEBI:15377"/>
        <dbReference type="ChEBI" id="CHEBI:15378"/>
        <dbReference type="ChEBI" id="CHEBI:30616"/>
        <dbReference type="ChEBI" id="CHEBI:43474"/>
        <dbReference type="ChEBI" id="CHEBI:456216"/>
        <dbReference type="EC" id="3.6.4.13"/>
    </reaction>
</comment>
<dbReference type="PANTHER" id="PTHR24031">
    <property type="entry name" value="RNA HELICASE"/>
    <property type="match status" value="1"/>
</dbReference>
<dbReference type="Gene3D" id="3.40.50.300">
    <property type="entry name" value="P-loop containing nucleotide triphosphate hydrolases"/>
    <property type="match status" value="1"/>
</dbReference>
<keyword evidence="4" id="KW-0347">Helicase</keyword>
<dbReference type="EC" id="3.6.4.13" evidence="4"/>
<dbReference type="GO" id="GO:0016787">
    <property type="term" value="F:hydrolase activity"/>
    <property type="evidence" value="ECO:0007669"/>
    <property type="project" value="UniProtKB-KW"/>
</dbReference>
<protein>
    <recommendedName>
        <fullName evidence="4">ATP-dependent RNA helicase</fullName>
        <ecNumber evidence="4">3.6.4.13</ecNumber>
    </recommendedName>
</protein>
<dbReference type="OrthoDB" id="10256233at2759"/>
<dbReference type="InterPro" id="IPR011545">
    <property type="entry name" value="DEAD/DEAH_box_helicase_dom"/>
</dbReference>
<feature type="non-terminal residue" evidence="6">
    <location>
        <position position="146"/>
    </location>
</feature>
<feature type="non-terminal residue" evidence="6">
    <location>
        <position position="1"/>
    </location>
</feature>
<dbReference type="Pfam" id="PF00270">
    <property type="entry name" value="DEAD"/>
    <property type="match status" value="1"/>
</dbReference>
<proteinExistence type="inferred from homology"/>
<gene>
    <name evidence="6" type="ORF">KIPB_011309</name>
</gene>
<accession>A0A9K3D4Y8</accession>
<organism evidence="6 7">
    <name type="scientific">Kipferlia bialata</name>
    <dbReference type="NCBI Taxonomy" id="797122"/>
    <lineage>
        <taxon>Eukaryota</taxon>
        <taxon>Metamonada</taxon>
        <taxon>Carpediemonas-like organisms</taxon>
        <taxon>Kipferlia</taxon>
    </lineage>
</organism>
<dbReference type="GO" id="GO:0005524">
    <property type="term" value="F:ATP binding"/>
    <property type="evidence" value="ECO:0007669"/>
    <property type="project" value="UniProtKB-UniRule"/>
</dbReference>
<evidence type="ECO:0000256" key="1">
    <source>
        <dbReference type="ARBA" id="ARBA00022741"/>
    </source>
</evidence>
<name>A0A9K3D4Y8_9EUKA</name>
<reference evidence="6 7" key="1">
    <citation type="journal article" date="2018" name="PLoS ONE">
        <title>The draft genome of Kipferlia bialata reveals reductive genome evolution in fornicate parasites.</title>
        <authorList>
            <person name="Tanifuji G."/>
            <person name="Takabayashi S."/>
            <person name="Kume K."/>
            <person name="Takagi M."/>
            <person name="Nakayama T."/>
            <person name="Kamikawa R."/>
            <person name="Inagaki Y."/>
            <person name="Hashimoto T."/>
        </authorList>
    </citation>
    <scope>NUCLEOTIDE SEQUENCE [LARGE SCALE GENOMIC DNA]</scope>
    <source>
        <strain evidence="6">NY0173</strain>
    </source>
</reference>
<keyword evidence="3 4" id="KW-0067">ATP-binding</keyword>
<sequence length="146" mass="15679">NVFKFNRMAPVQESVIPILMNREDVVVQAATGSGKTLAFVIPLVEMAVASIAAQAKLAEDTESGNTVGYACLRSIMLLPTRELAQQVHSVAVRFCKAHGIETGCFVGGHDIQRDIHAMDTCVIAIGTPGRLGDVLSRVKPSMARFQ</sequence>
<dbReference type="GO" id="GO:0003724">
    <property type="term" value="F:RNA helicase activity"/>
    <property type="evidence" value="ECO:0007669"/>
    <property type="project" value="UniProtKB-EC"/>
</dbReference>
<dbReference type="InterPro" id="IPR014001">
    <property type="entry name" value="Helicase_ATP-bd"/>
</dbReference>
<keyword evidence="2 4" id="KW-0378">Hydrolase</keyword>
<dbReference type="SUPFAM" id="SSF52540">
    <property type="entry name" value="P-loop containing nucleoside triphosphate hydrolases"/>
    <property type="match status" value="1"/>
</dbReference>
<evidence type="ECO:0000256" key="4">
    <source>
        <dbReference type="RuleBase" id="RU365068"/>
    </source>
</evidence>
<comment type="domain">
    <text evidence="4">The Q motif is unique to and characteristic of the DEAD box family of RNA helicases and controls ATP binding and hydrolysis.</text>
</comment>
<dbReference type="AlphaFoldDB" id="A0A9K3D4Y8"/>
<keyword evidence="4" id="KW-0694">RNA-binding</keyword>
<keyword evidence="1 4" id="KW-0547">Nucleotide-binding</keyword>
<comment type="similarity">
    <text evidence="4">Belongs to the DEAD box helicase family.</text>
</comment>
<dbReference type="InterPro" id="IPR027417">
    <property type="entry name" value="P-loop_NTPase"/>
</dbReference>